<evidence type="ECO:0000313" key="3">
    <source>
        <dbReference type="Proteomes" id="UP000528286"/>
    </source>
</evidence>
<name>A0A7W6NJ73_9HYPH</name>
<dbReference type="CDD" id="cd01829">
    <property type="entry name" value="SGNH_hydrolase_peri2"/>
    <property type="match status" value="1"/>
</dbReference>
<dbReference type="GO" id="GO:0016788">
    <property type="term" value="F:hydrolase activity, acting on ester bonds"/>
    <property type="evidence" value="ECO:0007669"/>
    <property type="project" value="UniProtKB-ARBA"/>
</dbReference>
<dbReference type="Proteomes" id="UP000528286">
    <property type="component" value="Unassembled WGS sequence"/>
</dbReference>
<evidence type="ECO:0008006" key="4">
    <source>
        <dbReference type="Google" id="ProtNLM"/>
    </source>
</evidence>
<feature type="region of interest" description="Disordered" evidence="1">
    <location>
        <begin position="317"/>
        <end position="346"/>
    </location>
</feature>
<keyword evidence="3" id="KW-1185">Reference proteome</keyword>
<organism evidence="2 3">
    <name type="scientific">Gellertiella hungarica</name>
    <dbReference type="NCBI Taxonomy" id="1572859"/>
    <lineage>
        <taxon>Bacteria</taxon>
        <taxon>Pseudomonadati</taxon>
        <taxon>Pseudomonadota</taxon>
        <taxon>Alphaproteobacteria</taxon>
        <taxon>Hyphomicrobiales</taxon>
        <taxon>Rhizobiaceae</taxon>
        <taxon>Gellertiella</taxon>
    </lineage>
</organism>
<dbReference type="Pfam" id="PF04311">
    <property type="entry name" value="DUF459"/>
    <property type="match status" value="1"/>
</dbReference>
<reference evidence="2 3" key="1">
    <citation type="submission" date="2020-08" db="EMBL/GenBank/DDBJ databases">
        <title>Genomic Encyclopedia of Type Strains, Phase IV (KMG-IV): sequencing the most valuable type-strain genomes for metagenomic binning, comparative biology and taxonomic classification.</title>
        <authorList>
            <person name="Goeker M."/>
        </authorList>
    </citation>
    <scope>NUCLEOTIDE SEQUENCE [LARGE SCALE GENOMIC DNA]</scope>
    <source>
        <strain evidence="2 3">DSM 29853</strain>
    </source>
</reference>
<dbReference type="InterPro" id="IPR007407">
    <property type="entry name" value="DUF459"/>
</dbReference>
<evidence type="ECO:0000313" key="2">
    <source>
        <dbReference type="EMBL" id="MBB4063100.1"/>
    </source>
</evidence>
<dbReference type="EMBL" id="JACIEZ010000001">
    <property type="protein sequence ID" value="MBB4063100.1"/>
    <property type="molecule type" value="Genomic_DNA"/>
</dbReference>
<gene>
    <name evidence="2" type="ORF">GGR23_000261</name>
</gene>
<dbReference type="AlphaFoldDB" id="A0A7W6NJ73"/>
<dbReference type="InterPro" id="IPR036514">
    <property type="entry name" value="SGNH_hydro_sf"/>
</dbReference>
<sequence>MTSALKKQSRIRITAVLVTAGAVLVTSLPISAAAQEVRQRRTIFDWLFGPKQRQQQPDVIELPTRKKPRVKKRTSPSVTTLETAAPPVAKSPDARHILVVGDFLASGLAQGLTAAFAEDPTTVVDSRTSTASGLVRDDYFDWPQKLPDYIRETKPAVVVLMIGANDRQQMRIGSAKEDFDTPAWNEAYTARVNTMLRLGKEASVPLVWVGLPAFKSNKTSSAAVQFNTIYRNETARAGGEFVDVWDGFVDENGKFIVSGSDINGQPARLRTSDGVGMTAAGKRKLAFYAEKPIRKFLGDPLTVEQLIRLDSESLIAEKKDSAPSGPPVRTPPISLGDPELDGGQELLGAPGAAVATANSLFNARTTRPPAGRVDDFARPSL</sequence>
<protein>
    <recommendedName>
        <fullName evidence="4">SGNH hydrolase-type esterase domain-containing protein</fullName>
    </recommendedName>
</protein>
<dbReference type="RefSeq" id="WP_183364298.1">
    <property type="nucleotide sequence ID" value="NZ_JACIEZ010000001.1"/>
</dbReference>
<feature type="region of interest" description="Disordered" evidence="1">
    <location>
        <begin position="65"/>
        <end position="86"/>
    </location>
</feature>
<proteinExistence type="predicted"/>
<dbReference type="Gene3D" id="3.40.50.1110">
    <property type="entry name" value="SGNH hydrolase"/>
    <property type="match status" value="1"/>
</dbReference>
<dbReference type="SUPFAM" id="SSF52266">
    <property type="entry name" value="SGNH hydrolase"/>
    <property type="match status" value="1"/>
</dbReference>
<evidence type="ECO:0000256" key="1">
    <source>
        <dbReference type="SAM" id="MobiDB-lite"/>
    </source>
</evidence>
<feature type="compositionally biased region" description="Basic residues" evidence="1">
    <location>
        <begin position="65"/>
        <end position="74"/>
    </location>
</feature>
<comment type="caution">
    <text evidence="2">The sequence shown here is derived from an EMBL/GenBank/DDBJ whole genome shotgun (WGS) entry which is preliminary data.</text>
</comment>
<accession>A0A7W6NJ73</accession>